<evidence type="ECO:0000313" key="2">
    <source>
        <dbReference type="Proteomes" id="UP000789920"/>
    </source>
</evidence>
<dbReference type="Proteomes" id="UP000789920">
    <property type="component" value="Unassembled WGS sequence"/>
</dbReference>
<feature type="non-terminal residue" evidence="1">
    <location>
        <position position="1"/>
    </location>
</feature>
<reference evidence="1" key="1">
    <citation type="submission" date="2021-06" db="EMBL/GenBank/DDBJ databases">
        <authorList>
            <person name="Kallberg Y."/>
            <person name="Tangrot J."/>
            <person name="Rosling A."/>
        </authorList>
    </citation>
    <scope>NUCLEOTIDE SEQUENCE</scope>
    <source>
        <strain evidence="1">MA461A</strain>
    </source>
</reference>
<name>A0ACA9RDF4_9GLOM</name>
<accession>A0ACA9RDF4</accession>
<proteinExistence type="predicted"/>
<keyword evidence="2" id="KW-1185">Reference proteome</keyword>
<dbReference type="EMBL" id="CAJVQC010050469">
    <property type="protein sequence ID" value="CAG8789082.1"/>
    <property type="molecule type" value="Genomic_DNA"/>
</dbReference>
<protein>
    <submittedName>
        <fullName evidence="1">2144_t:CDS:1</fullName>
    </submittedName>
</protein>
<gene>
    <name evidence="1" type="ORF">RPERSI_LOCUS18827</name>
</gene>
<evidence type="ECO:0000313" key="1">
    <source>
        <dbReference type="EMBL" id="CAG8789082.1"/>
    </source>
</evidence>
<feature type="non-terminal residue" evidence="1">
    <location>
        <position position="175"/>
    </location>
</feature>
<comment type="caution">
    <text evidence="1">The sequence shown here is derived from an EMBL/GenBank/DDBJ whole genome shotgun (WGS) entry which is preliminary data.</text>
</comment>
<sequence length="175" mass="19315">TPSPIRSIQLTSPARPSTPILPTFFTRPLTSIQPTSPTTPSTPTSPIIPSTPIHLTSSTISPVVIISPSAISTLRQQYSTLRLPGSTKNNTLHEEIAQLRCQISDLEATNRDIKKEIETLVMINDKLDKESDIQLDSDIFKSDEKSEGKGEVEKKSFDHKPLPPETRSFDLKAAR</sequence>
<organism evidence="1 2">
    <name type="scientific">Racocetra persica</name>
    <dbReference type="NCBI Taxonomy" id="160502"/>
    <lineage>
        <taxon>Eukaryota</taxon>
        <taxon>Fungi</taxon>
        <taxon>Fungi incertae sedis</taxon>
        <taxon>Mucoromycota</taxon>
        <taxon>Glomeromycotina</taxon>
        <taxon>Glomeromycetes</taxon>
        <taxon>Diversisporales</taxon>
        <taxon>Gigasporaceae</taxon>
        <taxon>Racocetra</taxon>
    </lineage>
</organism>